<dbReference type="AlphaFoldDB" id="A0A7G8YQN0"/>
<dbReference type="RefSeq" id="WP_179596639.1">
    <property type="nucleotide sequence ID" value="NZ_CP060201.1"/>
</dbReference>
<dbReference type="Proteomes" id="UP000515277">
    <property type="component" value="Chromosome"/>
</dbReference>
<organism evidence="1 2">
    <name type="scientific">Pseudomonas protegens</name>
    <dbReference type="NCBI Taxonomy" id="380021"/>
    <lineage>
        <taxon>Bacteria</taxon>
        <taxon>Pseudomonadati</taxon>
        <taxon>Pseudomonadota</taxon>
        <taxon>Gammaproteobacteria</taxon>
        <taxon>Pseudomonadales</taxon>
        <taxon>Pseudomonadaceae</taxon>
        <taxon>Pseudomonas</taxon>
    </lineage>
</organism>
<proteinExistence type="predicted"/>
<name>A0A7G8YQN0_9PSED</name>
<reference evidence="2" key="1">
    <citation type="journal article" date="2020" name="Microbiol. Resour. Announc.">
        <title>Complete genome sequences of four natural Pseudomonas isolates that catabolize a wide range of aromatic compounds relevant to lignin valorization.</title>
        <authorList>
            <person name="Hatmaker E.A."/>
            <person name="Presley G."/>
            <person name="Cannon O."/>
            <person name="Guss A.M."/>
            <person name="Elkins J.G."/>
        </authorList>
    </citation>
    <scope>NUCLEOTIDE SEQUENCE [LARGE SCALE GENOMIC DNA]</scope>
    <source>
        <strain evidence="2">H1F5C</strain>
    </source>
</reference>
<evidence type="ECO:0000313" key="1">
    <source>
        <dbReference type="EMBL" id="QNH77978.1"/>
    </source>
</evidence>
<evidence type="ECO:0000313" key="2">
    <source>
        <dbReference type="Proteomes" id="UP000515277"/>
    </source>
</evidence>
<gene>
    <name evidence="1" type="ORF">GGI48_01935</name>
</gene>
<accession>A0A7G8YQN0</accession>
<dbReference type="InterPro" id="IPR012448">
    <property type="entry name" value="DUF1652"/>
</dbReference>
<sequence length="95" mass="10255">MGDEQSKGTATDQAPAVPTQAQWRACIEQRLAPLACSFSHAGDGTLTLRVFEPDSGRVDLVVSGLRIKSLQSEADVLRLIDELLYELDSNSLGQP</sequence>
<dbReference type="Pfam" id="PF07865">
    <property type="entry name" value="DUF1652"/>
    <property type="match status" value="1"/>
</dbReference>
<protein>
    <submittedName>
        <fullName evidence="1">DUF1652 domain-containing protein</fullName>
    </submittedName>
</protein>
<dbReference type="EMBL" id="CP060201">
    <property type="protein sequence ID" value="QNH77978.1"/>
    <property type="molecule type" value="Genomic_DNA"/>
</dbReference>